<proteinExistence type="predicted"/>
<gene>
    <name evidence="1" type="ORF">PISMIDRAFT_670871</name>
</gene>
<name>A0A0D0A8I5_9AGAM</name>
<organism evidence="1 2">
    <name type="scientific">Pisolithus microcarpus 441</name>
    <dbReference type="NCBI Taxonomy" id="765257"/>
    <lineage>
        <taxon>Eukaryota</taxon>
        <taxon>Fungi</taxon>
        <taxon>Dikarya</taxon>
        <taxon>Basidiomycota</taxon>
        <taxon>Agaricomycotina</taxon>
        <taxon>Agaricomycetes</taxon>
        <taxon>Agaricomycetidae</taxon>
        <taxon>Boletales</taxon>
        <taxon>Sclerodermatineae</taxon>
        <taxon>Pisolithaceae</taxon>
        <taxon>Pisolithus</taxon>
    </lineage>
</organism>
<keyword evidence="2" id="KW-1185">Reference proteome</keyword>
<dbReference type="HOGENOM" id="CLU_2886689_0_0_1"/>
<evidence type="ECO:0000313" key="1">
    <source>
        <dbReference type="EMBL" id="KIK30742.1"/>
    </source>
</evidence>
<dbReference type="AlphaFoldDB" id="A0A0D0A8I5"/>
<accession>A0A0D0A8I5</accession>
<reference evidence="1 2" key="1">
    <citation type="submission" date="2014-04" db="EMBL/GenBank/DDBJ databases">
        <authorList>
            <consortium name="DOE Joint Genome Institute"/>
            <person name="Kuo A."/>
            <person name="Kohler A."/>
            <person name="Costa M.D."/>
            <person name="Nagy L.G."/>
            <person name="Floudas D."/>
            <person name="Copeland A."/>
            <person name="Barry K.W."/>
            <person name="Cichocki N."/>
            <person name="Veneault-Fourrey C."/>
            <person name="LaButti K."/>
            <person name="Lindquist E.A."/>
            <person name="Lipzen A."/>
            <person name="Lundell T."/>
            <person name="Morin E."/>
            <person name="Murat C."/>
            <person name="Sun H."/>
            <person name="Tunlid A."/>
            <person name="Henrissat B."/>
            <person name="Grigoriev I.V."/>
            <person name="Hibbett D.S."/>
            <person name="Martin F."/>
            <person name="Nordberg H.P."/>
            <person name="Cantor M.N."/>
            <person name="Hua S.X."/>
        </authorList>
    </citation>
    <scope>NUCLEOTIDE SEQUENCE [LARGE SCALE GENOMIC DNA]</scope>
    <source>
        <strain evidence="1 2">441</strain>
    </source>
</reference>
<evidence type="ECO:0000313" key="2">
    <source>
        <dbReference type="Proteomes" id="UP000054018"/>
    </source>
</evidence>
<reference evidence="2" key="2">
    <citation type="submission" date="2015-01" db="EMBL/GenBank/DDBJ databases">
        <title>Evolutionary Origins and Diversification of the Mycorrhizal Mutualists.</title>
        <authorList>
            <consortium name="DOE Joint Genome Institute"/>
            <consortium name="Mycorrhizal Genomics Consortium"/>
            <person name="Kohler A."/>
            <person name="Kuo A."/>
            <person name="Nagy L.G."/>
            <person name="Floudas D."/>
            <person name="Copeland A."/>
            <person name="Barry K.W."/>
            <person name="Cichocki N."/>
            <person name="Veneault-Fourrey C."/>
            <person name="LaButti K."/>
            <person name="Lindquist E.A."/>
            <person name="Lipzen A."/>
            <person name="Lundell T."/>
            <person name="Morin E."/>
            <person name="Murat C."/>
            <person name="Riley R."/>
            <person name="Ohm R."/>
            <person name="Sun H."/>
            <person name="Tunlid A."/>
            <person name="Henrissat B."/>
            <person name="Grigoriev I.V."/>
            <person name="Hibbett D.S."/>
            <person name="Martin F."/>
        </authorList>
    </citation>
    <scope>NUCLEOTIDE SEQUENCE [LARGE SCALE GENOMIC DNA]</scope>
    <source>
        <strain evidence="2">441</strain>
    </source>
</reference>
<sequence>MATGRVESSYETETTEMSRTYRCVGWCVRVWGGGSVDEEKVATLVLWCFRSESGLDAKRRDFS</sequence>
<dbReference type="Proteomes" id="UP000054018">
    <property type="component" value="Unassembled WGS sequence"/>
</dbReference>
<protein>
    <submittedName>
        <fullName evidence="1">Uncharacterized protein</fullName>
    </submittedName>
</protein>
<dbReference type="EMBL" id="KN833686">
    <property type="protein sequence ID" value="KIK30742.1"/>
    <property type="molecule type" value="Genomic_DNA"/>
</dbReference>